<evidence type="ECO:0000313" key="2">
    <source>
        <dbReference type="Proteomes" id="UP000740883"/>
    </source>
</evidence>
<proteinExistence type="predicted"/>
<reference evidence="1 2" key="1">
    <citation type="journal article" date="2020" name="Genome Biol. Evol.">
        <title>Comparative genomics of strictly vertically transmitted, feminizing microsporidia endosymbionts of amphipod crustaceans.</title>
        <authorList>
            <person name="Cormier A."/>
            <person name="Chebbi M.A."/>
            <person name="Giraud I."/>
            <person name="Wattier R."/>
            <person name="Teixeira M."/>
            <person name="Gilbert C."/>
            <person name="Rigaud T."/>
            <person name="Cordaux R."/>
        </authorList>
    </citation>
    <scope>NUCLEOTIDE SEQUENCE [LARGE SCALE GENOMIC DNA]</scope>
    <source>
        <strain evidence="1 2">Ou3-Ou53</strain>
    </source>
</reference>
<keyword evidence="2" id="KW-1185">Reference proteome</keyword>
<dbReference type="Proteomes" id="UP000740883">
    <property type="component" value="Unassembled WGS sequence"/>
</dbReference>
<dbReference type="AlphaFoldDB" id="A0A9P6H0E2"/>
<evidence type="ECO:0000313" key="1">
    <source>
        <dbReference type="EMBL" id="KAF9764279.1"/>
    </source>
</evidence>
<dbReference type="EMBL" id="SBJO01000029">
    <property type="protein sequence ID" value="KAF9764279.1"/>
    <property type="molecule type" value="Genomic_DNA"/>
</dbReference>
<dbReference type="OrthoDB" id="10504942at2759"/>
<accession>A0A9P6H0E2</accession>
<comment type="caution">
    <text evidence="1">The sequence shown here is derived from an EMBL/GenBank/DDBJ whole genome shotgun (WGS) entry which is preliminary data.</text>
</comment>
<name>A0A9P6H0E2_9MICR</name>
<organism evidence="1 2">
    <name type="scientific">Nosema granulosis</name>
    <dbReference type="NCBI Taxonomy" id="83296"/>
    <lineage>
        <taxon>Eukaryota</taxon>
        <taxon>Fungi</taxon>
        <taxon>Fungi incertae sedis</taxon>
        <taxon>Microsporidia</taxon>
        <taxon>Nosematidae</taxon>
        <taxon>Nosema</taxon>
    </lineage>
</organism>
<sequence>MLPHNFHMETLQNEFEILQKIYRNYKNHLKSSILLNRMNEVRKLTLKFISNNSPVLKSKLKEKCLDLYIAVSNIYTMGHYKVLCLVLFGLTSRIYKAVD</sequence>
<gene>
    <name evidence="1" type="ORF">NGRA_0692</name>
</gene>
<protein>
    <submittedName>
        <fullName evidence="1">Uncharacterized protein</fullName>
    </submittedName>
</protein>